<dbReference type="GO" id="GO:0005737">
    <property type="term" value="C:cytoplasm"/>
    <property type="evidence" value="ECO:0007669"/>
    <property type="project" value="TreeGrafter"/>
</dbReference>
<dbReference type="GO" id="GO:0006417">
    <property type="term" value="P:regulation of translation"/>
    <property type="evidence" value="ECO:0007669"/>
    <property type="project" value="TreeGrafter"/>
</dbReference>
<reference evidence="6" key="1">
    <citation type="journal article" date="2023" name="IScience">
        <title>Live-bearing cockroach genome reveals convergent evolutionary mechanisms linked to viviparity in insects and beyond.</title>
        <authorList>
            <person name="Fouks B."/>
            <person name="Harrison M.C."/>
            <person name="Mikhailova A.A."/>
            <person name="Marchal E."/>
            <person name="English S."/>
            <person name="Carruthers M."/>
            <person name="Jennings E.C."/>
            <person name="Chiamaka E.L."/>
            <person name="Frigard R.A."/>
            <person name="Pippel M."/>
            <person name="Attardo G.M."/>
            <person name="Benoit J.B."/>
            <person name="Bornberg-Bauer E."/>
            <person name="Tobe S.S."/>
        </authorList>
    </citation>
    <scope>NUCLEOTIDE SEQUENCE</scope>
    <source>
        <strain evidence="6">Stay&amp;Tobe</strain>
    </source>
</reference>
<dbReference type="PANTHER" id="PTHR48032">
    <property type="entry name" value="RNA-BINDING PROTEIN MUSASHI HOMOLOG RBP6"/>
    <property type="match status" value="1"/>
</dbReference>
<keyword evidence="1" id="KW-0677">Repeat</keyword>
<evidence type="ECO:0000259" key="5">
    <source>
        <dbReference type="PROSITE" id="PS50102"/>
    </source>
</evidence>
<reference evidence="6" key="2">
    <citation type="submission" date="2023-05" db="EMBL/GenBank/DDBJ databases">
        <authorList>
            <person name="Fouks B."/>
        </authorList>
    </citation>
    <scope>NUCLEOTIDE SEQUENCE</scope>
    <source>
        <strain evidence="6">Stay&amp;Tobe</strain>
        <tissue evidence="6">Testes</tissue>
    </source>
</reference>
<name>A0AAD8AQB4_DIPPU</name>
<feature type="region of interest" description="Disordered" evidence="4">
    <location>
        <begin position="1"/>
        <end position="48"/>
    </location>
</feature>
<dbReference type="Pfam" id="PF00076">
    <property type="entry name" value="RRM_1"/>
    <property type="match status" value="1"/>
</dbReference>
<dbReference type="InterPro" id="IPR035979">
    <property type="entry name" value="RBD_domain_sf"/>
</dbReference>
<gene>
    <name evidence="6" type="ORF">L9F63_000020</name>
</gene>
<dbReference type="AlphaFoldDB" id="A0AAD8AQB4"/>
<dbReference type="Gene3D" id="3.30.70.330">
    <property type="match status" value="1"/>
</dbReference>
<protein>
    <recommendedName>
        <fullName evidence="5">RRM domain-containing protein</fullName>
    </recommendedName>
</protein>
<feature type="compositionally biased region" description="Low complexity" evidence="4">
    <location>
        <begin position="25"/>
        <end position="34"/>
    </location>
</feature>
<dbReference type="PROSITE" id="PS50102">
    <property type="entry name" value="RRM"/>
    <property type="match status" value="1"/>
</dbReference>
<feature type="non-terminal residue" evidence="6">
    <location>
        <position position="92"/>
    </location>
</feature>
<dbReference type="Proteomes" id="UP001233999">
    <property type="component" value="Unassembled WGS sequence"/>
</dbReference>
<comment type="caution">
    <text evidence="6">The sequence shown here is derived from an EMBL/GenBank/DDBJ whole genome shotgun (WGS) entry which is preliminary data.</text>
</comment>
<dbReference type="InterPro" id="IPR012677">
    <property type="entry name" value="Nucleotide-bd_a/b_plait_sf"/>
</dbReference>
<feature type="non-terminal residue" evidence="6">
    <location>
        <position position="1"/>
    </location>
</feature>
<evidence type="ECO:0000256" key="4">
    <source>
        <dbReference type="SAM" id="MobiDB-lite"/>
    </source>
</evidence>
<keyword evidence="7" id="KW-1185">Reference proteome</keyword>
<keyword evidence="2 3" id="KW-0694">RNA-binding</keyword>
<dbReference type="InterPro" id="IPR000504">
    <property type="entry name" value="RRM_dom"/>
</dbReference>
<organism evidence="6 7">
    <name type="scientific">Diploptera punctata</name>
    <name type="common">Pacific beetle cockroach</name>
    <dbReference type="NCBI Taxonomy" id="6984"/>
    <lineage>
        <taxon>Eukaryota</taxon>
        <taxon>Metazoa</taxon>
        <taxon>Ecdysozoa</taxon>
        <taxon>Arthropoda</taxon>
        <taxon>Hexapoda</taxon>
        <taxon>Insecta</taxon>
        <taxon>Pterygota</taxon>
        <taxon>Neoptera</taxon>
        <taxon>Polyneoptera</taxon>
        <taxon>Dictyoptera</taxon>
        <taxon>Blattodea</taxon>
        <taxon>Blaberoidea</taxon>
        <taxon>Blaberidae</taxon>
        <taxon>Diplopterinae</taxon>
        <taxon>Diploptera</taxon>
    </lineage>
</organism>
<evidence type="ECO:0000256" key="1">
    <source>
        <dbReference type="ARBA" id="ARBA00022737"/>
    </source>
</evidence>
<dbReference type="EMBL" id="JASPKZ010000001">
    <property type="protein sequence ID" value="KAJ9601838.1"/>
    <property type="molecule type" value="Genomic_DNA"/>
</dbReference>
<evidence type="ECO:0000313" key="6">
    <source>
        <dbReference type="EMBL" id="KAJ9601838.1"/>
    </source>
</evidence>
<dbReference type="PANTHER" id="PTHR48032:SF4">
    <property type="entry name" value="FI20028P1"/>
    <property type="match status" value="1"/>
</dbReference>
<sequence length="92" mass="9632">SSAGMEGNGIMDHDLHGNGLIPAMNGNSQNGSSGRSTPSGGDPAPGKLFVGGLSWQTSSEKLKEYFGMFGTVTDVLIMKDPVTQFLVFILNI</sequence>
<accession>A0AAD8AQB4</accession>
<dbReference type="GO" id="GO:0003729">
    <property type="term" value="F:mRNA binding"/>
    <property type="evidence" value="ECO:0007669"/>
    <property type="project" value="TreeGrafter"/>
</dbReference>
<evidence type="ECO:0000256" key="3">
    <source>
        <dbReference type="PROSITE-ProRule" id="PRU00176"/>
    </source>
</evidence>
<evidence type="ECO:0000313" key="7">
    <source>
        <dbReference type="Proteomes" id="UP001233999"/>
    </source>
</evidence>
<feature type="domain" description="RRM" evidence="5">
    <location>
        <begin position="46"/>
        <end position="88"/>
    </location>
</feature>
<evidence type="ECO:0000256" key="2">
    <source>
        <dbReference type="ARBA" id="ARBA00022884"/>
    </source>
</evidence>
<dbReference type="SUPFAM" id="SSF54928">
    <property type="entry name" value="RNA-binding domain, RBD"/>
    <property type="match status" value="1"/>
</dbReference>
<proteinExistence type="predicted"/>